<evidence type="ECO:0000313" key="2">
    <source>
        <dbReference type="Proteomes" id="UP000274556"/>
    </source>
</evidence>
<keyword evidence="2" id="KW-1185">Reference proteome</keyword>
<name>A0A495VDW1_9GAMM</name>
<protein>
    <submittedName>
        <fullName evidence="1">Uncharacterized protein</fullName>
    </submittedName>
</protein>
<comment type="caution">
    <text evidence="1">The sequence shown here is derived from an EMBL/GenBank/DDBJ whole genome shotgun (WGS) entry which is preliminary data.</text>
</comment>
<gene>
    <name evidence="1" type="ORF">BDD21_4149</name>
</gene>
<sequence>MYLHPQAPALRSLPPYRSVFGVYFDRLGGIFRPALCVHIERDFGIGPFGNEPTSVPVGFCCPLQARDYWADFELLAFP</sequence>
<dbReference type="AlphaFoldDB" id="A0A495VDW1"/>
<dbReference type="RefSeq" id="WP_120798710.1">
    <property type="nucleotide sequence ID" value="NZ_RBXL01000001.1"/>
</dbReference>
<dbReference type="EMBL" id="RBXL01000001">
    <property type="protein sequence ID" value="RKT46625.1"/>
    <property type="molecule type" value="Genomic_DNA"/>
</dbReference>
<organism evidence="1 2">
    <name type="scientific">Thiocapsa rosea</name>
    <dbReference type="NCBI Taxonomy" id="69360"/>
    <lineage>
        <taxon>Bacteria</taxon>
        <taxon>Pseudomonadati</taxon>
        <taxon>Pseudomonadota</taxon>
        <taxon>Gammaproteobacteria</taxon>
        <taxon>Chromatiales</taxon>
        <taxon>Chromatiaceae</taxon>
        <taxon>Thiocapsa</taxon>
    </lineage>
</organism>
<proteinExistence type="predicted"/>
<evidence type="ECO:0000313" key="1">
    <source>
        <dbReference type="EMBL" id="RKT46625.1"/>
    </source>
</evidence>
<accession>A0A495VDW1</accession>
<reference evidence="1 2" key="1">
    <citation type="submission" date="2018-10" db="EMBL/GenBank/DDBJ databases">
        <title>Genomic Encyclopedia of Archaeal and Bacterial Type Strains, Phase II (KMG-II): from individual species to whole genera.</title>
        <authorList>
            <person name="Goeker M."/>
        </authorList>
    </citation>
    <scope>NUCLEOTIDE SEQUENCE [LARGE SCALE GENOMIC DNA]</scope>
    <source>
        <strain evidence="1 2">DSM 235</strain>
    </source>
</reference>
<dbReference type="Proteomes" id="UP000274556">
    <property type="component" value="Unassembled WGS sequence"/>
</dbReference>